<accession>A0AA35RHV2</accession>
<dbReference type="InterPro" id="IPR029488">
    <property type="entry name" value="Hmw/CFAP97"/>
</dbReference>
<dbReference type="AlphaFoldDB" id="A0AA35RHV2"/>
<organism evidence="3 4">
    <name type="scientific">Geodia barretti</name>
    <name type="common">Barrett's horny sponge</name>
    <dbReference type="NCBI Taxonomy" id="519541"/>
    <lineage>
        <taxon>Eukaryota</taxon>
        <taxon>Metazoa</taxon>
        <taxon>Porifera</taxon>
        <taxon>Demospongiae</taxon>
        <taxon>Heteroscleromorpha</taxon>
        <taxon>Tetractinellida</taxon>
        <taxon>Astrophorina</taxon>
        <taxon>Geodiidae</taxon>
        <taxon>Geodia</taxon>
    </lineage>
</organism>
<feature type="compositionally biased region" description="Basic and acidic residues" evidence="2">
    <location>
        <begin position="186"/>
        <end position="208"/>
    </location>
</feature>
<dbReference type="Proteomes" id="UP001174909">
    <property type="component" value="Unassembled WGS sequence"/>
</dbReference>
<gene>
    <name evidence="3" type="ORF">GBAR_LOCUS7381</name>
</gene>
<evidence type="ECO:0000256" key="2">
    <source>
        <dbReference type="SAM" id="MobiDB-lite"/>
    </source>
</evidence>
<dbReference type="EMBL" id="CASHTH010001102">
    <property type="protein sequence ID" value="CAI8011449.1"/>
    <property type="molecule type" value="Genomic_DNA"/>
</dbReference>
<evidence type="ECO:0000313" key="3">
    <source>
        <dbReference type="EMBL" id="CAI8011449.1"/>
    </source>
</evidence>
<comment type="similarity">
    <text evidence="1">Belongs to the CFAP97 family.</text>
</comment>
<name>A0AA35RHV2_GEOBA</name>
<dbReference type="Pfam" id="PF13879">
    <property type="entry name" value="Hmw_CFAP97"/>
    <property type="match status" value="1"/>
</dbReference>
<comment type="caution">
    <text evidence="3">The sequence shown here is derived from an EMBL/GenBank/DDBJ whole genome shotgun (WGS) entry which is preliminary data.</text>
</comment>
<dbReference type="PANTHER" id="PTHR33768">
    <property type="entry name" value="MIP11318P"/>
    <property type="match status" value="1"/>
</dbReference>
<dbReference type="PANTHER" id="PTHR33768:SF3">
    <property type="entry name" value="MIP11318P"/>
    <property type="match status" value="1"/>
</dbReference>
<protein>
    <submittedName>
        <fullName evidence="3">Sperm axonemal maintenance protein CFAP97D1</fullName>
    </submittedName>
</protein>
<keyword evidence="4" id="KW-1185">Reference proteome</keyword>
<proteinExistence type="inferred from homology"/>
<feature type="compositionally biased region" description="Basic and acidic residues" evidence="2">
    <location>
        <begin position="96"/>
        <end position="106"/>
    </location>
</feature>
<evidence type="ECO:0000313" key="4">
    <source>
        <dbReference type="Proteomes" id="UP001174909"/>
    </source>
</evidence>
<reference evidence="3" key="1">
    <citation type="submission" date="2023-03" db="EMBL/GenBank/DDBJ databases">
        <authorList>
            <person name="Steffen K."/>
            <person name="Cardenas P."/>
        </authorList>
    </citation>
    <scope>NUCLEOTIDE SEQUENCE</scope>
</reference>
<feature type="region of interest" description="Disordered" evidence="2">
    <location>
        <begin position="149"/>
        <end position="208"/>
    </location>
</feature>
<feature type="region of interest" description="Disordered" evidence="2">
    <location>
        <begin position="85"/>
        <end position="106"/>
    </location>
</feature>
<sequence>MSHRSYQPTQSCGSKLLQQKWDAIYYKEHRRLVKSAKPTVDTSAPAKPLHLIAKWKKQQLEKERAEEIERDNYTLMKRMHKVMTTQTSLDTRRHHSLNEEKRQREMERVARENKAMLQRLQKVKPVYRISDWIDDWQKSEELTQRIAAYPTKYPSRSKSAPHGGKRASSGGGGGLAASTPQPMKKSVADTREEGQTETTETKGDTKTG</sequence>
<dbReference type="InterPro" id="IPR038792">
    <property type="entry name" value="CFAP97D1/2"/>
</dbReference>
<evidence type="ECO:0000256" key="1">
    <source>
        <dbReference type="ARBA" id="ARBA00008315"/>
    </source>
</evidence>